<dbReference type="PANTHER" id="PTHR44688">
    <property type="entry name" value="DNA-BINDING TRANSCRIPTIONAL ACTIVATOR DEVR_DOSR"/>
    <property type="match status" value="1"/>
</dbReference>
<feature type="domain" description="HTH luxR-type" evidence="4">
    <location>
        <begin position="133"/>
        <end position="196"/>
    </location>
</feature>
<proteinExistence type="predicted"/>
<dbReference type="EMBL" id="SMBX01000001">
    <property type="protein sequence ID" value="TCV02915.1"/>
    <property type="molecule type" value="Genomic_DNA"/>
</dbReference>
<dbReference type="Pfam" id="PF00196">
    <property type="entry name" value="GerE"/>
    <property type="match status" value="1"/>
</dbReference>
<accession>A0A4R3VIW1</accession>
<keyword evidence="3" id="KW-0804">Transcription</keyword>
<dbReference type="InterPro" id="IPR016032">
    <property type="entry name" value="Sig_transdc_resp-reg_C-effctor"/>
</dbReference>
<dbReference type="CDD" id="cd06170">
    <property type="entry name" value="LuxR_C_like"/>
    <property type="match status" value="1"/>
</dbReference>
<dbReference type="SMART" id="SM00421">
    <property type="entry name" value="HTH_LUXR"/>
    <property type="match status" value="1"/>
</dbReference>
<sequence>MPKPDLNYEYLFQNMPVAQMVTRHRVIVDCSEAFARMFRLQRSELLQHNVRFLYPTQTDFEMSGERVQRILAAQGQFMDSRMMRRASGELFWVEVEGYTENRTDPYAEAFWVFHEARTQESAEAPSRVLATPSGVARGAMTARERDVAALLIQNLTAKEIGKALGISHRTVEIHRSRLLKKFNADNTRALIGNLLL</sequence>
<dbReference type="PRINTS" id="PR00038">
    <property type="entry name" value="HTHLUXR"/>
</dbReference>
<evidence type="ECO:0000313" key="6">
    <source>
        <dbReference type="Proteomes" id="UP000294692"/>
    </source>
</evidence>
<dbReference type="InterPro" id="IPR000014">
    <property type="entry name" value="PAS"/>
</dbReference>
<dbReference type="PROSITE" id="PS50043">
    <property type="entry name" value="HTH_LUXR_2"/>
    <property type="match status" value="1"/>
</dbReference>
<keyword evidence="1" id="KW-0805">Transcription regulation</keyword>
<dbReference type="GO" id="GO:0003677">
    <property type="term" value="F:DNA binding"/>
    <property type="evidence" value="ECO:0007669"/>
    <property type="project" value="UniProtKB-KW"/>
</dbReference>
<reference evidence="5 6" key="1">
    <citation type="submission" date="2019-03" db="EMBL/GenBank/DDBJ databases">
        <title>Genomic Encyclopedia of Type Strains, Phase IV (KMG-IV): sequencing the most valuable type-strain genomes for metagenomic binning, comparative biology and taxonomic classification.</title>
        <authorList>
            <person name="Goeker M."/>
        </authorList>
    </citation>
    <scope>NUCLEOTIDE SEQUENCE [LARGE SCALE GENOMIC DNA]</scope>
    <source>
        <strain evidence="5 6">DSM 100048</strain>
    </source>
</reference>
<protein>
    <submittedName>
        <fullName evidence="5">LuxR family transcriptional regulator</fullName>
    </submittedName>
</protein>
<gene>
    <name evidence="5" type="ORF">EV686_101373</name>
</gene>
<dbReference type="GO" id="GO:0006355">
    <property type="term" value="P:regulation of DNA-templated transcription"/>
    <property type="evidence" value="ECO:0007669"/>
    <property type="project" value="InterPro"/>
</dbReference>
<dbReference type="InterPro" id="IPR000792">
    <property type="entry name" value="Tscrpt_reg_LuxR_C"/>
</dbReference>
<dbReference type="RefSeq" id="WP_165972460.1">
    <property type="nucleotide sequence ID" value="NZ_JBEBWM010000095.1"/>
</dbReference>
<dbReference type="InterPro" id="IPR036388">
    <property type="entry name" value="WH-like_DNA-bd_sf"/>
</dbReference>
<dbReference type="AlphaFoldDB" id="A0A4R3VIW1"/>
<dbReference type="SUPFAM" id="SSF46894">
    <property type="entry name" value="C-terminal effector domain of the bipartite response regulators"/>
    <property type="match status" value="1"/>
</dbReference>
<evidence type="ECO:0000256" key="1">
    <source>
        <dbReference type="ARBA" id="ARBA00023015"/>
    </source>
</evidence>
<dbReference type="Gene3D" id="1.10.10.10">
    <property type="entry name" value="Winged helix-like DNA-binding domain superfamily/Winged helix DNA-binding domain"/>
    <property type="match status" value="1"/>
</dbReference>
<dbReference type="Proteomes" id="UP000294692">
    <property type="component" value="Unassembled WGS sequence"/>
</dbReference>
<dbReference type="InterPro" id="IPR035965">
    <property type="entry name" value="PAS-like_dom_sf"/>
</dbReference>
<dbReference type="CDD" id="cd00130">
    <property type="entry name" value="PAS"/>
    <property type="match status" value="1"/>
</dbReference>
<dbReference type="NCBIfam" id="TIGR00229">
    <property type="entry name" value="sensory_box"/>
    <property type="match status" value="1"/>
</dbReference>
<comment type="caution">
    <text evidence="5">The sequence shown here is derived from an EMBL/GenBank/DDBJ whole genome shotgun (WGS) entry which is preliminary data.</text>
</comment>
<evidence type="ECO:0000256" key="2">
    <source>
        <dbReference type="ARBA" id="ARBA00023125"/>
    </source>
</evidence>
<keyword evidence="6" id="KW-1185">Reference proteome</keyword>
<evidence type="ECO:0000313" key="5">
    <source>
        <dbReference type="EMBL" id="TCV02915.1"/>
    </source>
</evidence>
<organism evidence="5 6">
    <name type="scientific">Paracandidimonas soli</name>
    <dbReference type="NCBI Taxonomy" id="1917182"/>
    <lineage>
        <taxon>Bacteria</taxon>
        <taxon>Pseudomonadati</taxon>
        <taxon>Pseudomonadota</taxon>
        <taxon>Betaproteobacteria</taxon>
        <taxon>Burkholderiales</taxon>
        <taxon>Alcaligenaceae</taxon>
        <taxon>Paracandidimonas</taxon>
    </lineage>
</organism>
<dbReference type="Gene3D" id="3.30.450.20">
    <property type="entry name" value="PAS domain"/>
    <property type="match status" value="1"/>
</dbReference>
<keyword evidence="2" id="KW-0238">DNA-binding</keyword>
<evidence type="ECO:0000256" key="3">
    <source>
        <dbReference type="ARBA" id="ARBA00023163"/>
    </source>
</evidence>
<evidence type="ECO:0000259" key="4">
    <source>
        <dbReference type="PROSITE" id="PS50043"/>
    </source>
</evidence>
<dbReference type="Pfam" id="PF13426">
    <property type="entry name" value="PAS_9"/>
    <property type="match status" value="1"/>
</dbReference>
<dbReference type="SUPFAM" id="SSF55785">
    <property type="entry name" value="PYP-like sensor domain (PAS domain)"/>
    <property type="match status" value="1"/>
</dbReference>
<dbReference type="PANTHER" id="PTHR44688:SF16">
    <property type="entry name" value="DNA-BINDING TRANSCRIPTIONAL ACTIVATOR DEVR_DOSR"/>
    <property type="match status" value="1"/>
</dbReference>
<name>A0A4R3VIW1_9BURK</name>